<evidence type="ECO:0000313" key="3">
    <source>
        <dbReference type="EMBL" id="KRO02804.1"/>
    </source>
</evidence>
<dbReference type="STRING" id="449659.IV66_GL000231"/>
<dbReference type="EMBL" id="JQCN01000001">
    <property type="protein sequence ID" value="KRO02804.1"/>
    <property type="molecule type" value="Genomic_DNA"/>
</dbReference>
<dbReference type="InterPro" id="IPR046350">
    <property type="entry name" value="Cystatin_sf"/>
</dbReference>
<comment type="caution">
    <text evidence="3">The sequence shown here is derived from an EMBL/GenBank/DDBJ whole genome shotgun (WGS) entry which is preliminary data.</text>
</comment>
<keyword evidence="1" id="KW-0812">Transmembrane</keyword>
<gene>
    <name evidence="3" type="ORF">IV66_GL000231</name>
</gene>
<dbReference type="Pfam" id="PF17881">
    <property type="entry name" value="TseB"/>
    <property type="match status" value="1"/>
</dbReference>
<dbReference type="PATRIC" id="fig|449659.4.peg.229"/>
<dbReference type="Gene3D" id="3.10.450.40">
    <property type="match status" value="2"/>
</dbReference>
<keyword evidence="1" id="KW-1133">Transmembrane helix</keyword>
<organism evidence="3 4">
    <name type="scientific">Ligilactobacillus pobuzihii</name>
    <dbReference type="NCBI Taxonomy" id="449659"/>
    <lineage>
        <taxon>Bacteria</taxon>
        <taxon>Bacillati</taxon>
        <taxon>Bacillota</taxon>
        <taxon>Bacilli</taxon>
        <taxon>Lactobacillales</taxon>
        <taxon>Lactobacillaceae</taxon>
        <taxon>Ligilactobacillus</taxon>
    </lineage>
</organism>
<protein>
    <recommendedName>
        <fullName evidence="2">Cell wall elongation regulator TseB-like domain-containing protein</fullName>
    </recommendedName>
</protein>
<evidence type="ECO:0000256" key="1">
    <source>
        <dbReference type="SAM" id="Phobius"/>
    </source>
</evidence>
<accession>A0A0R2LLZ2</accession>
<keyword evidence="1" id="KW-0472">Membrane</keyword>
<dbReference type="AlphaFoldDB" id="A0A0R2LLZ2"/>
<reference evidence="3 4" key="1">
    <citation type="journal article" date="2015" name="Genome Announc.">
        <title>Expanding the biotechnology potential of lactobacilli through comparative genomics of 213 strains and associated genera.</title>
        <authorList>
            <person name="Sun Z."/>
            <person name="Harris H.M."/>
            <person name="McCann A."/>
            <person name="Guo C."/>
            <person name="Argimon S."/>
            <person name="Zhang W."/>
            <person name="Yang X."/>
            <person name="Jeffery I.B."/>
            <person name="Cooney J.C."/>
            <person name="Kagawa T.F."/>
            <person name="Liu W."/>
            <person name="Song Y."/>
            <person name="Salvetti E."/>
            <person name="Wrobel A."/>
            <person name="Rasinkangas P."/>
            <person name="Parkhill J."/>
            <person name="Rea M.C."/>
            <person name="O'Sullivan O."/>
            <person name="Ritari J."/>
            <person name="Douillard F.P."/>
            <person name="Paul Ross R."/>
            <person name="Yang R."/>
            <person name="Briner A.E."/>
            <person name="Felis G.E."/>
            <person name="de Vos W.M."/>
            <person name="Barrangou R."/>
            <person name="Klaenhammer T.R."/>
            <person name="Caufield P.W."/>
            <person name="Cui Y."/>
            <person name="Zhang H."/>
            <person name="O'Toole P.W."/>
        </authorList>
    </citation>
    <scope>NUCLEOTIDE SEQUENCE [LARGE SCALE GENOMIC DNA]</scope>
    <source>
        <strain evidence="3 4">NBRC 103219</strain>
    </source>
</reference>
<feature type="transmembrane region" description="Helical" evidence="1">
    <location>
        <begin position="12"/>
        <end position="31"/>
    </location>
</feature>
<evidence type="ECO:0000313" key="4">
    <source>
        <dbReference type="Proteomes" id="UP000051886"/>
    </source>
</evidence>
<name>A0A0R2LLZ2_9LACO</name>
<dbReference type="Proteomes" id="UP000051886">
    <property type="component" value="Unassembled WGS sequence"/>
</dbReference>
<dbReference type="InterPro" id="IPR041401">
    <property type="entry name" value="TseB-like_dom"/>
</dbReference>
<dbReference type="SUPFAM" id="SSF54403">
    <property type="entry name" value="Cystatin/monellin"/>
    <property type="match status" value="2"/>
</dbReference>
<feature type="domain" description="Cell wall elongation regulator TseB-like" evidence="2">
    <location>
        <begin position="40"/>
        <end position="84"/>
    </location>
</feature>
<keyword evidence="4" id="KW-1185">Reference proteome</keyword>
<evidence type="ECO:0000259" key="2">
    <source>
        <dbReference type="Pfam" id="PF17881"/>
    </source>
</evidence>
<dbReference type="OrthoDB" id="2242521at2"/>
<dbReference type="RefSeq" id="WP_017868209.1">
    <property type="nucleotide sequence ID" value="NZ_BJYB01000001.1"/>
</dbReference>
<sequence length="164" mass="18588">MRKKNGHKKTIFWLILLVLVFLVVVYFRGALGPRQQNEQQATALAEKYAHITKKTDYYEYQRGNSGYHTVVGQNKQGEKLYAVVSNNNRKINVLSADKGVSAKQAQDAVVSKRKPKKVLNVGLGMDKKGKKPLWEVTYLNQKGNLCYTLLSFKDGVVTKEIQNL</sequence>
<proteinExistence type="predicted"/>